<proteinExistence type="predicted"/>
<dbReference type="SMART" id="SM00387">
    <property type="entry name" value="HATPase_c"/>
    <property type="match status" value="1"/>
</dbReference>
<evidence type="ECO:0000259" key="10">
    <source>
        <dbReference type="SMART" id="SM00387"/>
    </source>
</evidence>
<dbReference type="InterPro" id="IPR050482">
    <property type="entry name" value="Sensor_HK_TwoCompSys"/>
</dbReference>
<evidence type="ECO:0000256" key="4">
    <source>
        <dbReference type="ARBA" id="ARBA00022679"/>
    </source>
</evidence>
<reference evidence="11 12" key="1">
    <citation type="submission" date="2024-10" db="EMBL/GenBank/DDBJ databases">
        <title>The Natural Products Discovery Center: Release of the First 8490 Sequenced Strains for Exploring Actinobacteria Biosynthetic Diversity.</title>
        <authorList>
            <person name="Kalkreuter E."/>
            <person name="Kautsar S.A."/>
            <person name="Yang D."/>
            <person name="Bader C.D."/>
            <person name="Teijaro C.N."/>
            <person name="Fluegel L."/>
            <person name="Davis C.M."/>
            <person name="Simpson J.R."/>
            <person name="Lauterbach L."/>
            <person name="Steele A.D."/>
            <person name="Gui C."/>
            <person name="Meng S."/>
            <person name="Li G."/>
            <person name="Viehrig K."/>
            <person name="Ye F."/>
            <person name="Su P."/>
            <person name="Kiefer A.F."/>
            <person name="Nichols A."/>
            <person name="Cepeda A.J."/>
            <person name="Yan W."/>
            <person name="Fan B."/>
            <person name="Jiang Y."/>
            <person name="Adhikari A."/>
            <person name="Zheng C.-J."/>
            <person name="Schuster L."/>
            <person name="Cowan T.M."/>
            <person name="Smanski M.J."/>
            <person name="Chevrette M.G."/>
            <person name="De Carvalho L.P.S."/>
            <person name="Shen B."/>
        </authorList>
    </citation>
    <scope>NUCLEOTIDE SEQUENCE [LARGE SCALE GENOMIC DNA]</scope>
    <source>
        <strain evidence="11 12">NPDC000087</strain>
    </source>
</reference>
<feature type="transmembrane region" description="Helical" evidence="9">
    <location>
        <begin position="112"/>
        <end position="130"/>
    </location>
</feature>
<keyword evidence="7" id="KW-0067">ATP-binding</keyword>
<evidence type="ECO:0000256" key="3">
    <source>
        <dbReference type="ARBA" id="ARBA00022553"/>
    </source>
</evidence>
<dbReference type="EC" id="2.7.13.3" evidence="2"/>
<dbReference type="Gene3D" id="3.30.565.10">
    <property type="entry name" value="Histidine kinase-like ATPase, C-terminal domain"/>
    <property type="match status" value="1"/>
</dbReference>
<keyword evidence="9" id="KW-1133">Transmembrane helix</keyword>
<keyword evidence="12" id="KW-1185">Reference proteome</keyword>
<name>A0ABW6WBZ2_9ACTN</name>
<organism evidence="11 12">
    <name type="scientific">Paractinoplanes globisporus</name>
    <dbReference type="NCBI Taxonomy" id="113565"/>
    <lineage>
        <taxon>Bacteria</taxon>
        <taxon>Bacillati</taxon>
        <taxon>Actinomycetota</taxon>
        <taxon>Actinomycetes</taxon>
        <taxon>Micromonosporales</taxon>
        <taxon>Micromonosporaceae</taxon>
        <taxon>Paractinoplanes</taxon>
    </lineage>
</organism>
<evidence type="ECO:0000313" key="12">
    <source>
        <dbReference type="Proteomes" id="UP001602245"/>
    </source>
</evidence>
<dbReference type="Proteomes" id="UP001602245">
    <property type="component" value="Unassembled WGS sequence"/>
</dbReference>
<keyword evidence="9" id="KW-0472">Membrane</keyword>
<feature type="transmembrane region" description="Helical" evidence="9">
    <location>
        <begin position="136"/>
        <end position="154"/>
    </location>
</feature>
<dbReference type="CDD" id="cd16917">
    <property type="entry name" value="HATPase_UhpB-NarQ-NarX-like"/>
    <property type="match status" value="1"/>
</dbReference>
<comment type="catalytic activity">
    <reaction evidence="1">
        <text>ATP + protein L-histidine = ADP + protein N-phospho-L-histidine.</text>
        <dbReference type="EC" id="2.7.13.3"/>
    </reaction>
</comment>
<dbReference type="Pfam" id="PF07730">
    <property type="entry name" value="HisKA_3"/>
    <property type="match status" value="1"/>
</dbReference>
<dbReference type="RefSeq" id="WP_020510174.1">
    <property type="nucleotide sequence ID" value="NZ_JBIAZU010000002.1"/>
</dbReference>
<evidence type="ECO:0000256" key="5">
    <source>
        <dbReference type="ARBA" id="ARBA00022741"/>
    </source>
</evidence>
<keyword evidence="3" id="KW-0597">Phosphoprotein</keyword>
<feature type="transmembrane region" description="Helical" evidence="9">
    <location>
        <begin position="67"/>
        <end position="83"/>
    </location>
</feature>
<dbReference type="Pfam" id="PF02518">
    <property type="entry name" value="HATPase_c"/>
    <property type="match status" value="1"/>
</dbReference>
<protein>
    <recommendedName>
        <fullName evidence="2">histidine kinase</fullName>
        <ecNumber evidence="2">2.7.13.3</ecNumber>
    </recommendedName>
</protein>
<evidence type="ECO:0000256" key="1">
    <source>
        <dbReference type="ARBA" id="ARBA00000085"/>
    </source>
</evidence>
<evidence type="ECO:0000256" key="6">
    <source>
        <dbReference type="ARBA" id="ARBA00022777"/>
    </source>
</evidence>
<dbReference type="SUPFAM" id="SSF55874">
    <property type="entry name" value="ATPase domain of HSP90 chaperone/DNA topoisomerase II/histidine kinase"/>
    <property type="match status" value="1"/>
</dbReference>
<evidence type="ECO:0000256" key="7">
    <source>
        <dbReference type="ARBA" id="ARBA00022840"/>
    </source>
</evidence>
<accession>A0ABW6WBZ2</accession>
<feature type="transmembrane region" description="Helical" evidence="9">
    <location>
        <begin position="44"/>
        <end position="60"/>
    </location>
</feature>
<keyword evidence="6 11" id="KW-0418">Kinase</keyword>
<dbReference type="InterPro" id="IPR036890">
    <property type="entry name" value="HATPase_C_sf"/>
</dbReference>
<comment type="caution">
    <text evidence="11">The sequence shown here is derived from an EMBL/GenBank/DDBJ whole genome shotgun (WGS) entry which is preliminary data.</text>
</comment>
<keyword evidence="8" id="KW-0902">Two-component regulatory system</keyword>
<evidence type="ECO:0000256" key="8">
    <source>
        <dbReference type="ARBA" id="ARBA00023012"/>
    </source>
</evidence>
<dbReference type="PANTHER" id="PTHR24421">
    <property type="entry name" value="NITRATE/NITRITE SENSOR PROTEIN NARX-RELATED"/>
    <property type="match status" value="1"/>
</dbReference>
<evidence type="ECO:0000256" key="9">
    <source>
        <dbReference type="SAM" id="Phobius"/>
    </source>
</evidence>
<dbReference type="EMBL" id="JBIAZU010000002">
    <property type="protein sequence ID" value="MFF5290832.1"/>
    <property type="molecule type" value="Genomic_DNA"/>
</dbReference>
<dbReference type="GO" id="GO:0016301">
    <property type="term" value="F:kinase activity"/>
    <property type="evidence" value="ECO:0007669"/>
    <property type="project" value="UniProtKB-KW"/>
</dbReference>
<dbReference type="PANTHER" id="PTHR24421:SF10">
    <property type="entry name" value="NITRATE_NITRITE SENSOR PROTEIN NARQ"/>
    <property type="match status" value="1"/>
</dbReference>
<keyword evidence="5" id="KW-0547">Nucleotide-binding</keyword>
<evidence type="ECO:0000313" key="11">
    <source>
        <dbReference type="EMBL" id="MFF5290832.1"/>
    </source>
</evidence>
<evidence type="ECO:0000256" key="2">
    <source>
        <dbReference type="ARBA" id="ARBA00012438"/>
    </source>
</evidence>
<sequence>MPRSLWTEPRPPGAPPRSWRDWALAGVFCLLAVLEGLTRPDLPGGIVAVVLVFALAPTLLFRRSHPLLMVVIAFAATLLAPLFTDGVPPEARSLTFLLLLPYSLLRWGSGRDIVIGVAAIAAKMVLSVVASQMTASTALAGAAVTFGVAAWGAAMRYRSSARLRELDRVRIVERERLARDLHDTVAHHVSAMAIRAQAGLAMAPSDPAAATDALRVIEAEASKALSEMRTVVAALRDDLSPRAWSFDGGEPPVDLDVSGDLSRAAPAVGAAVFRMAQEAVTNARRHASHATRIEVRVKTDATAVHLHVTDDGSPGAPAGGGFGLAGMRERAHLLGGTCTAGPNPDRGWTVTATLPLEGPAT</sequence>
<dbReference type="InterPro" id="IPR011712">
    <property type="entry name" value="Sig_transdc_His_kin_sub3_dim/P"/>
</dbReference>
<gene>
    <name evidence="11" type="ORF">ACFY35_15410</name>
</gene>
<keyword evidence="9" id="KW-0812">Transmembrane</keyword>
<dbReference type="InterPro" id="IPR003594">
    <property type="entry name" value="HATPase_dom"/>
</dbReference>
<keyword evidence="4" id="KW-0808">Transferase</keyword>
<feature type="domain" description="Histidine kinase/HSP90-like ATPase" evidence="10">
    <location>
        <begin position="267"/>
        <end position="358"/>
    </location>
</feature>
<dbReference type="Gene3D" id="1.20.5.1930">
    <property type="match status" value="1"/>
</dbReference>